<dbReference type="PROSITE" id="PS50822">
    <property type="entry name" value="PIWI"/>
    <property type="match status" value="1"/>
</dbReference>
<dbReference type="AlphaFoldDB" id="A0A6G1DEG4"/>
<sequence>MGDADSDIIYLEAFPSSYEEMEDDDDSVPESSDEETGGAEGFKQQHGSEQQTGENDELCKQLQRLEDDGPEQAANSAEGCLKTYKAIEAHTMSAGSTYFELSEPPSFEAFLCPKEREHILKTGWGTQAPYKKPSSVSWDEYSEMFDTNGYYKFINMPVEDMDLVARVALVKPMADRNSHIAASHVSNENSAEYNTPEKRPEAEHIDGLDILDDCDELQVERGIVRKWACVNFSPTRYKHSVRFLDTLIEMCIDIGMEFAPFPKMDVHAPLTSLDIRRTLLDVPKEIDLLIVFLPQRIEAMMGKSKRCVRTLVAYQFCIPFCLMKRALYRVACESKVVMSAVRRRRLELPLVSEAPMIIFGAHMIHCAPGEDSEAIASVVASLDWPKFRKYRASISHQPHNEGIINLHTTHGGMMTKFIRSFDKIIKENPKSIIFFRNGLKEGQFGYICQQEIDAIKQTTSFVVCYCVVHDDNNFPAGELQSLTSKLCTL</sequence>
<feature type="domain" description="Piwi" evidence="2">
    <location>
        <begin position="357"/>
        <end position="457"/>
    </location>
</feature>
<organism evidence="3 4">
    <name type="scientific">Oryza meyeriana var. granulata</name>
    <dbReference type="NCBI Taxonomy" id="110450"/>
    <lineage>
        <taxon>Eukaryota</taxon>
        <taxon>Viridiplantae</taxon>
        <taxon>Streptophyta</taxon>
        <taxon>Embryophyta</taxon>
        <taxon>Tracheophyta</taxon>
        <taxon>Spermatophyta</taxon>
        <taxon>Magnoliopsida</taxon>
        <taxon>Liliopsida</taxon>
        <taxon>Poales</taxon>
        <taxon>Poaceae</taxon>
        <taxon>BOP clade</taxon>
        <taxon>Oryzoideae</taxon>
        <taxon>Oryzeae</taxon>
        <taxon>Oryzinae</taxon>
        <taxon>Oryza</taxon>
        <taxon>Oryza meyeriana</taxon>
    </lineage>
</organism>
<reference evidence="3 4" key="1">
    <citation type="submission" date="2019-11" db="EMBL/GenBank/DDBJ databases">
        <title>Whole genome sequence of Oryza granulata.</title>
        <authorList>
            <person name="Li W."/>
        </authorList>
    </citation>
    <scope>NUCLEOTIDE SEQUENCE [LARGE SCALE GENOMIC DNA]</scope>
    <source>
        <strain evidence="4">cv. Menghai</strain>
        <tissue evidence="3">Leaf</tissue>
    </source>
</reference>
<accession>A0A6G1DEG4</accession>
<evidence type="ECO:0000313" key="3">
    <source>
        <dbReference type="EMBL" id="KAF0910592.1"/>
    </source>
</evidence>
<dbReference type="PANTHER" id="PTHR22891">
    <property type="entry name" value="EUKARYOTIC TRANSLATION INITIATION FACTOR 2C"/>
    <property type="match status" value="1"/>
</dbReference>
<dbReference type="InterPro" id="IPR036397">
    <property type="entry name" value="RNaseH_sf"/>
</dbReference>
<dbReference type="InterPro" id="IPR012337">
    <property type="entry name" value="RNaseH-like_sf"/>
</dbReference>
<dbReference type="Pfam" id="PF02171">
    <property type="entry name" value="Piwi"/>
    <property type="match status" value="1"/>
</dbReference>
<dbReference type="SUPFAM" id="SSF53098">
    <property type="entry name" value="Ribonuclease H-like"/>
    <property type="match status" value="1"/>
</dbReference>
<feature type="compositionally biased region" description="Acidic residues" evidence="1">
    <location>
        <begin position="19"/>
        <end position="37"/>
    </location>
</feature>
<dbReference type="Gene3D" id="3.40.50.2300">
    <property type="match status" value="1"/>
</dbReference>
<feature type="region of interest" description="Disordered" evidence="1">
    <location>
        <begin position="1"/>
        <end position="61"/>
    </location>
</feature>
<dbReference type="Gene3D" id="3.30.420.10">
    <property type="entry name" value="Ribonuclease H-like superfamily/Ribonuclease H"/>
    <property type="match status" value="1"/>
</dbReference>
<evidence type="ECO:0000256" key="1">
    <source>
        <dbReference type="SAM" id="MobiDB-lite"/>
    </source>
</evidence>
<dbReference type="InterPro" id="IPR003165">
    <property type="entry name" value="Piwi"/>
</dbReference>
<keyword evidence="4" id="KW-1185">Reference proteome</keyword>
<dbReference type="EMBL" id="SPHZ02000006">
    <property type="protein sequence ID" value="KAF0910592.1"/>
    <property type="molecule type" value="Genomic_DNA"/>
</dbReference>
<protein>
    <recommendedName>
        <fullName evidence="2">Piwi domain-containing protein</fullName>
    </recommendedName>
</protein>
<dbReference type="Proteomes" id="UP000479710">
    <property type="component" value="Unassembled WGS sequence"/>
</dbReference>
<gene>
    <name evidence="3" type="ORF">E2562_003027</name>
</gene>
<evidence type="ECO:0000259" key="2">
    <source>
        <dbReference type="PROSITE" id="PS50822"/>
    </source>
</evidence>
<name>A0A6G1DEG4_9ORYZ</name>
<proteinExistence type="predicted"/>
<dbReference type="GO" id="GO:0003676">
    <property type="term" value="F:nucleic acid binding"/>
    <property type="evidence" value="ECO:0007669"/>
    <property type="project" value="InterPro"/>
</dbReference>
<evidence type="ECO:0000313" key="4">
    <source>
        <dbReference type="Proteomes" id="UP000479710"/>
    </source>
</evidence>
<dbReference type="OrthoDB" id="687651at2759"/>
<comment type="caution">
    <text evidence="3">The sequence shown here is derived from an EMBL/GenBank/DDBJ whole genome shotgun (WGS) entry which is preliminary data.</text>
</comment>